<dbReference type="Proteomes" id="UP000830395">
    <property type="component" value="Chromosome 3"/>
</dbReference>
<gene>
    <name evidence="1" type="ORF">PDJAM_G00188080</name>
</gene>
<reference evidence="1" key="1">
    <citation type="submission" date="2020-02" db="EMBL/GenBank/DDBJ databases">
        <title>Genome sequencing of the panga catfish, Pangasius djambal.</title>
        <authorList>
            <person name="Wen M."/>
            <person name="Zahm M."/>
            <person name="Roques C."/>
            <person name="Cabau C."/>
            <person name="Klopp C."/>
            <person name="Donnadieu C."/>
            <person name="Jouanno E."/>
            <person name="Avarre J.-C."/>
            <person name="Campet M."/>
            <person name="Ha T."/>
            <person name="Dugue R."/>
            <person name="Lampietro C."/>
            <person name="Louis A."/>
            <person name="Herpin A."/>
            <person name="Echchiki A."/>
            <person name="Berthelot C."/>
            <person name="Parey E."/>
            <person name="Roest-Crollius H."/>
            <person name="Braasch I."/>
            <person name="Postlethwait J.H."/>
            <person name="Bobe J."/>
            <person name="Montfort J."/>
            <person name="Bouchez O."/>
            <person name="Begum T."/>
            <person name="Schartl M."/>
            <person name="Gustiano R."/>
            <person name="Guiguen Y."/>
        </authorList>
    </citation>
    <scope>NUCLEOTIDE SEQUENCE</scope>
    <source>
        <strain evidence="1">Pdj_M5554</strain>
    </source>
</reference>
<sequence>MAALLRSTRLLKLSPSPLLRVKVNSHGPPINRLYSRAVGERGIEACPRQIAVRSLGASRSAWCSLGLRCFSAAAERKGIVKDEPNIAVRTKQAQQFDWALAKLDSSVRRTGRVTKTLIQRIFHDICRTGYPSGNQALLLLRSCGSLLPEMPLEERSQLGHRIWDKLQELGATYDVSHYNALLKVYLQNEFKFSPTDFLGKMEAASVQPNRVTYQRLITAYCQNGDIEGASKILGFMKSKDLPITEAVFNSLVMGHSRAGDMESAENILSVMRGAGIEPGPDTYLALLVAYAEVGNMTKIKETLNTAQSKDANLMDRDLMQLVFSLAKAGHQQYVPEIVECMRHERGYVPDAMNLCLSLTTQGYEDTAFTVLKTFPGLQTELQDGETLNMGNFFLRHCVNMNKSPEKLVNFCTQLKDSNLHSSPLQFTLYCALESKNTAMAVEVMKKMKEEGLPIRPHYFWPLLTKHQKDKNTPGTLEVLKAMQELNVHLDVDTYSTYVLPTFSSVDSARVALKDAGCAVDTDDFTAAEVRTVAASGRLSELYSLLSSPSFPAISLSSFRGSLISGFRGSKDVESMAKITELLYKDSRFGQSDTDRAVSSPSFPAISLSSFRGSLISGFRGSKDVESMAKITELLYKDSRFGQSDTDRAESTAYFLFNLFDGMTETEVQAKEEMLREYLNQLSNMNIIIHVNIYRGIRNILNSYHVPELIKDVLVLVDKQTREDSTESKVLEGKLAIQERRLEELKSKGKPVGNAFRQLIAAVCAEENLAHALELKAQYENEMTASCYALLINLCCRHDNPEEALNLKRELARKDSEVTLDANKYMSLVRVLSKHGRVEEAVDILKEMKEKNVRMLDTTTTRLFHILNTAALKGDIAAIRRLQDTVFTLGLVKPTSNLCSPLVSAYLESGDVTGALEASMECQKQYNQMPRIHDIICRLVEKGETEPLQKAMDFVSQERGEMMMLYDLYFAFLQTGRYKEARKILETPGLRARAGRLQWFAEKCIASQQMEPLENMVDMTAKLFECDRDEMYHYMLRFCKDVNDWQKAEAVWTKMQEENVIPRERTLRLLADILKSNNQEVPFDIPEMWYEQPEFEEHSEDVREESLNAEDSTGSTASLSKDTKPHDYHLTVMTLSKKGKVEEAYKVVKETHRKGLALGAGSYDILIKALLARGNLKDAMEVKDIASKHIAGFRLSEMANNLYIVTLVKQGDIKGASANLKDMLQSDQVPSHLAITRLVQGLGNHGDLEGIQEVESMVKNLGTSLNLSYMLFVNNKAMAHIKNRDIDSAVDGLEALYTQNPEGPQKSIAFVFRKVLEANNSDALDKLSAMAERLCNHFATYRPATDLFLQYIDTNRIEDARFLLQRCAAVAEQKDIMVAYMTKVSQTPGQIAKIKNLLELIPDFEKEKAYTFLLKCYSMDKDLASAKALYQQMQDEGVQVNELSLKRLALLYKNAGEAVPFEEPPETFKFYADKLKASQTQSSTEN</sequence>
<protein>
    <submittedName>
        <fullName evidence="1">Uncharacterized protein</fullName>
    </submittedName>
</protein>
<keyword evidence="2" id="KW-1185">Reference proteome</keyword>
<dbReference type="EMBL" id="CM040977">
    <property type="protein sequence ID" value="MCJ8730764.1"/>
    <property type="molecule type" value="Genomic_DNA"/>
</dbReference>
<proteinExistence type="predicted"/>
<accession>A0ACC5Y4X0</accession>
<evidence type="ECO:0000313" key="2">
    <source>
        <dbReference type="Proteomes" id="UP000830395"/>
    </source>
</evidence>
<evidence type="ECO:0000313" key="1">
    <source>
        <dbReference type="EMBL" id="MCJ8730764.1"/>
    </source>
</evidence>
<organism evidence="1 2">
    <name type="scientific">Pangasius djambal</name>
    <dbReference type="NCBI Taxonomy" id="1691987"/>
    <lineage>
        <taxon>Eukaryota</taxon>
        <taxon>Metazoa</taxon>
        <taxon>Chordata</taxon>
        <taxon>Craniata</taxon>
        <taxon>Vertebrata</taxon>
        <taxon>Euteleostomi</taxon>
        <taxon>Actinopterygii</taxon>
        <taxon>Neopterygii</taxon>
        <taxon>Teleostei</taxon>
        <taxon>Ostariophysi</taxon>
        <taxon>Siluriformes</taxon>
        <taxon>Pangasiidae</taxon>
        <taxon>Pangasius</taxon>
    </lineage>
</organism>
<name>A0ACC5Y4X0_9TELE</name>
<comment type="caution">
    <text evidence="1">The sequence shown here is derived from an EMBL/GenBank/DDBJ whole genome shotgun (WGS) entry which is preliminary data.</text>
</comment>